<protein>
    <submittedName>
        <fullName evidence="1">Uncharacterized protein</fullName>
    </submittedName>
</protein>
<proteinExistence type="predicted"/>
<evidence type="ECO:0000313" key="2">
    <source>
        <dbReference type="Proteomes" id="UP000828048"/>
    </source>
</evidence>
<sequence length="379" mass="42529">MLIMALVEVVNFPVTVCGGIVRGTARLWLAMYANVGGFYLLALLLGVVLAFKVRLGLGGLLGGFLVGMVGCLVLLMMLVARINWDEEAGKAQILRGKVKETVDEDGPENFVKLHVNSHRFSSLRQLSNNFAQFNNLQSPLRSRKPLTRKDAAVINEWRFQKLKEYKEGNVEVENEAFDRYMQNVTLLEEVLAVNSKPEGPTKDGSPVSNPNPNLNSAGDDTEMVVSGLKLKLRSNPYRTEKLRKRLEDIINQGLRKLRKIDLVDVGSDPNKQDELVGKQENGKYSDLSDLLDKLNKARSEEDLKSCLEMKSQLFNRHRRSSQIEAEGVEVFKETAKTDFPLGLRSDYSPPKWFCTTTIDQDALNSIDVHFTSLDGIENL</sequence>
<gene>
    <name evidence="1" type="ORF">Vadar_024228</name>
</gene>
<accession>A0ACB7ZDY0</accession>
<name>A0ACB7ZDY0_9ERIC</name>
<keyword evidence="2" id="KW-1185">Reference proteome</keyword>
<organism evidence="1 2">
    <name type="scientific">Vaccinium darrowii</name>
    <dbReference type="NCBI Taxonomy" id="229202"/>
    <lineage>
        <taxon>Eukaryota</taxon>
        <taxon>Viridiplantae</taxon>
        <taxon>Streptophyta</taxon>
        <taxon>Embryophyta</taxon>
        <taxon>Tracheophyta</taxon>
        <taxon>Spermatophyta</taxon>
        <taxon>Magnoliopsida</taxon>
        <taxon>eudicotyledons</taxon>
        <taxon>Gunneridae</taxon>
        <taxon>Pentapetalae</taxon>
        <taxon>asterids</taxon>
        <taxon>Ericales</taxon>
        <taxon>Ericaceae</taxon>
        <taxon>Vaccinioideae</taxon>
        <taxon>Vaccinieae</taxon>
        <taxon>Vaccinium</taxon>
    </lineage>
</organism>
<dbReference type="Proteomes" id="UP000828048">
    <property type="component" value="Chromosome 12"/>
</dbReference>
<dbReference type="EMBL" id="CM037162">
    <property type="protein sequence ID" value="KAH7863974.1"/>
    <property type="molecule type" value="Genomic_DNA"/>
</dbReference>
<evidence type="ECO:0000313" key="1">
    <source>
        <dbReference type="EMBL" id="KAH7863974.1"/>
    </source>
</evidence>
<reference evidence="1 2" key="1">
    <citation type="journal article" date="2021" name="Hortic Res">
        <title>High-quality reference genome and annotation aids understanding of berry development for evergreen blueberry (Vaccinium darrowii).</title>
        <authorList>
            <person name="Yu J."/>
            <person name="Hulse-Kemp A.M."/>
            <person name="Babiker E."/>
            <person name="Staton M."/>
        </authorList>
    </citation>
    <scope>NUCLEOTIDE SEQUENCE [LARGE SCALE GENOMIC DNA]</scope>
    <source>
        <strain evidence="2">cv. NJ 8807/NJ 8810</strain>
        <tissue evidence="1">Young leaf</tissue>
    </source>
</reference>
<comment type="caution">
    <text evidence="1">The sequence shown here is derived from an EMBL/GenBank/DDBJ whole genome shotgun (WGS) entry which is preliminary data.</text>
</comment>